<feature type="domain" description="ABC transmembrane type-1" evidence="9">
    <location>
        <begin position="103"/>
        <end position="317"/>
    </location>
</feature>
<dbReference type="OrthoDB" id="34224at2"/>
<evidence type="ECO:0000256" key="2">
    <source>
        <dbReference type="ARBA" id="ARBA00022448"/>
    </source>
</evidence>
<dbReference type="AlphaFoldDB" id="A0A2T0PZ19"/>
<name>A0A2T0PZ19_9ACTN</name>
<gene>
    <name evidence="10" type="ORF">CLV72_107319</name>
</gene>
<dbReference type="Proteomes" id="UP000237846">
    <property type="component" value="Unassembled WGS sequence"/>
</dbReference>
<feature type="region of interest" description="Disordered" evidence="8">
    <location>
        <begin position="1"/>
        <end position="25"/>
    </location>
</feature>
<feature type="transmembrane region" description="Helical" evidence="7">
    <location>
        <begin position="140"/>
        <end position="160"/>
    </location>
</feature>
<evidence type="ECO:0000256" key="8">
    <source>
        <dbReference type="SAM" id="MobiDB-lite"/>
    </source>
</evidence>
<dbReference type="CDD" id="cd06261">
    <property type="entry name" value="TM_PBP2"/>
    <property type="match status" value="1"/>
</dbReference>
<keyword evidence="4 7" id="KW-0812">Transmembrane</keyword>
<reference evidence="10 11" key="1">
    <citation type="submission" date="2018-03" db="EMBL/GenBank/DDBJ databases">
        <title>Genomic Encyclopedia of Archaeal and Bacterial Type Strains, Phase II (KMG-II): from individual species to whole genera.</title>
        <authorList>
            <person name="Goeker M."/>
        </authorList>
    </citation>
    <scope>NUCLEOTIDE SEQUENCE [LARGE SCALE GENOMIC DNA]</scope>
    <source>
        <strain evidence="10 11">DSM 45601</strain>
    </source>
</reference>
<dbReference type="GO" id="GO:0055085">
    <property type="term" value="P:transmembrane transport"/>
    <property type="evidence" value="ECO:0007669"/>
    <property type="project" value="InterPro"/>
</dbReference>
<evidence type="ECO:0000313" key="11">
    <source>
        <dbReference type="Proteomes" id="UP000237846"/>
    </source>
</evidence>
<evidence type="ECO:0000256" key="4">
    <source>
        <dbReference type="ARBA" id="ARBA00022692"/>
    </source>
</evidence>
<feature type="transmembrane region" description="Helical" evidence="7">
    <location>
        <begin position="184"/>
        <end position="204"/>
    </location>
</feature>
<dbReference type="Gene3D" id="1.10.3720.10">
    <property type="entry name" value="MetI-like"/>
    <property type="match status" value="1"/>
</dbReference>
<keyword evidence="11" id="KW-1185">Reference proteome</keyword>
<dbReference type="InterPro" id="IPR035906">
    <property type="entry name" value="MetI-like_sf"/>
</dbReference>
<keyword evidence="2 7" id="KW-0813">Transport</keyword>
<evidence type="ECO:0000256" key="1">
    <source>
        <dbReference type="ARBA" id="ARBA00004651"/>
    </source>
</evidence>
<keyword evidence="5 7" id="KW-1133">Transmembrane helix</keyword>
<dbReference type="PANTHER" id="PTHR30193">
    <property type="entry name" value="ABC TRANSPORTER PERMEASE PROTEIN"/>
    <property type="match status" value="1"/>
</dbReference>
<evidence type="ECO:0000256" key="5">
    <source>
        <dbReference type="ARBA" id="ARBA00022989"/>
    </source>
</evidence>
<evidence type="ECO:0000259" key="9">
    <source>
        <dbReference type="PROSITE" id="PS50928"/>
    </source>
</evidence>
<evidence type="ECO:0000313" key="10">
    <source>
        <dbReference type="EMBL" id="PRX96796.1"/>
    </source>
</evidence>
<dbReference type="SUPFAM" id="SSF161098">
    <property type="entry name" value="MetI-like"/>
    <property type="match status" value="1"/>
</dbReference>
<feature type="transmembrane region" description="Helical" evidence="7">
    <location>
        <begin position="296"/>
        <end position="320"/>
    </location>
</feature>
<organism evidence="10 11">
    <name type="scientific">Allonocardiopsis opalescens</name>
    <dbReference type="NCBI Taxonomy" id="1144618"/>
    <lineage>
        <taxon>Bacteria</taxon>
        <taxon>Bacillati</taxon>
        <taxon>Actinomycetota</taxon>
        <taxon>Actinomycetes</taxon>
        <taxon>Streptosporangiales</taxon>
        <taxon>Allonocardiopsis</taxon>
    </lineage>
</organism>
<keyword evidence="3" id="KW-1003">Cell membrane</keyword>
<keyword evidence="6 7" id="KW-0472">Membrane</keyword>
<dbReference type="EMBL" id="PVZC01000007">
    <property type="protein sequence ID" value="PRX96796.1"/>
    <property type="molecule type" value="Genomic_DNA"/>
</dbReference>
<accession>A0A2T0PZ19</accession>
<protein>
    <submittedName>
        <fullName evidence="10">Carbohydrate ABC transporter membrane protein 1 (CUT1 family)</fullName>
    </submittedName>
</protein>
<evidence type="ECO:0000256" key="6">
    <source>
        <dbReference type="ARBA" id="ARBA00023136"/>
    </source>
</evidence>
<feature type="transmembrane region" description="Helical" evidence="7">
    <location>
        <begin position="244"/>
        <end position="261"/>
    </location>
</feature>
<dbReference type="PANTHER" id="PTHR30193:SF37">
    <property type="entry name" value="INNER MEMBRANE ABC TRANSPORTER PERMEASE PROTEIN YCJO"/>
    <property type="match status" value="1"/>
</dbReference>
<comment type="similarity">
    <text evidence="7">Belongs to the binding-protein-dependent transport system permease family.</text>
</comment>
<comment type="subcellular location">
    <subcellularLocation>
        <location evidence="1 7">Cell membrane</location>
        <topology evidence="1 7">Multi-pass membrane protein</topology>
    </subcellularLocation>
</comment>
<dbReference type="PROSITE" id="PS50928">
    <property type="entry name" value="ABC_TM1"/>
    <property type="match status" value="1"/>
</dbReference>
<dbReference type="RefSeq" id="WP_106250299.1">
    <property type="nucleotide sequence ID" value="NZ_PVZC01000007.1"/>
</dbReference>
<feature type="transmembrane region" description="Helical" evidence="7">
    <location>
        <begin position="37"/>
        <end position="64"/>
    </location>
</feature>
<feature type="transmembrane region" description="Helical" evidence="7">
    <location>
        <begin position="103"/>
        <end position="128"/>
    </location>
</feature>
<dbReference type="GO" id="GO:0005886">
    <property type="term" value="C:plasma membrane"/>
    <property type="evidence" value="ECO:0007669"/>
    <property type="project" value="UniProtKB-SubCell"/>
</dbReference>
<dbReference type="Pfam" id="PF00528">
    <property type="entry name" value="BPD_transp_1"/>
    <property type="match status" value="1"/>
</dbReference>
<dbReference type="InterPro" id="IPR051393">
    <property type="entry name" value="ABC_transporter_permease"/>
</dbReference>
<proteinExistence type="inferred from homology"/>
<comment type="caution">
    <text evidence="10">The sequence shown here is derived from an EMBL/GenBank/DDBJ whole genome shotgun (WGS) entry which is preliminary data.</text>
</comment>
<dbReference type="InterPro" id="IPR000515">
    <property type="entry name" value="MetI-like"/>
</dbReference>
<evidence type="ECO:0000256" key="3">
    <source>
        <dbReference type="ARBA" id="ARBA00022475"/>
    </source>
</evidence>
<sequence length="327" mass="36313">MAATATPAPPARRRRTPRRPSDPAVAGRGRLLRWLPYLLVLPAVLMELLIHIVPMLIGIGMSFLRLTQFTIRNWTAAPFTGLDNYRVTLDFGGTAGAELLRSFGVTVAFTVIVVAASWAIGIFAGVLMQRPFRGRGFLRAFFLFPYALPAYAAVITWNFMLQRDNGLVNHVLVDQLGLFDERPFWLIGSNSFASLTVVAIWRLWPFAFLVIMAGLQSIPDDLYEAASIDGASIGRQFRAITMPMLRPINMVLVLVLFLWTFNDFNTAYVLFGNSVPAEAAVISVHIYQSSFVTWNFGLGSAMSVLLLLFLLLVSAAYLLFTSRRGRG</sequence>
<evidence type="ECO:0000256" key="7">
    <source>
        <dbReference type="RuleBase" id="RU363032"/>
    </source>
</evidence>